<gene>
    <name evidence="1" type="ORF">AVEN_131455_1</name>
</gene>
<dbReference type="Proteomes" id="UP000499080">
    <property type="component" value="Unassembled WGS sequence"/>
</dbReference>
<comment type="caution">
    <text evidence="1">The sequence shown here is derived from an EMBL/GenBank/DDBJ whole genome shotgun (WGS) entry which is preliminary data.</text>
</comment>
<sequence length="112" mass="12368">MWSELSELSRIHSLGECVKSFNVTESRFIRKLKAQGAEGRTVCDVLSGVAALLDIQHVCCLAGKGYVADPIAHNRHPSYILIEDNDLRNGSPLLNHIFEDDDEGDEDEGVSE</sequence>
<protein>
    <submittedName>
        <fullName evidence="1">Uncharacterized protein</fullName>
    </submittedName>
</protein>
<keyword evidence="2" id="KW-1185">Reference proteome</keyword>
<organism evidence="1 2">
    <name type="scientific">Araneus ventricosus</name>
    <name type="common">Orbweaver spider</name>
    <name type="synonym">Epeira ventricosa</name>
    <dbReference type="NCBI Taxonomy" id="182803"/>
    <lineage>
        <taxon>Eukaryota</taxon>
        <taxon>Metazoa</taxon>
        <taxon>Ecdysozoa</taxon>
        <taxon>Arthropoda</taxon>
        <taxon>Chelicerata</taxon>
        <taxon>Arachnida</taxon>
        <taxon>Araneae</taxon>
        <taxon>Araneomorphae</taxon>
        <taxon>Entelegynae</taxon>
        <taxon>Araneoidea</taxon>
        <taxon>Araneidae</taxon>
        <taxon>Araneus</taxon>
    </lineage>
</organism>
<reference evidence="1 2" key="1">
    <citation type="journal article" date="2019" name="Sci. Rep.">
        <title>Orb-weaving spider Araneus ventricosus genome elucidates the spidroin gene catalogue.</title>
        <authorList>
            <person name="Kono N."/>
            <person name="Nakamura H."/>
            <person name="Ohtoshi R."/>
            <person name="Moran D.A.P."/>
            <person name="Shinohara A."/>
            <person name="Yoshida Y."/>
            <person name="Fujiwara M."/>
            <person name="Mori M."/>
            <person name="Tomita M."/>
            <person name="Arakawa K."/>
        </authorList>
    </citation>
    <scope>NUCLEOTIDE SEQUENCE [LARGE SCALE GENOMIC DNA]</scope>
</reference>
<dbReference type="EMBL" id="BGPR01018891">
    <property type="protein sequence ID" value="GBN80422.1"/>
    <property type="molecule type" value="Genomic_DNA"/>
</dbReference>
<evidence type="ECO:0000313" key="1">
    <source>
        <dbReference type="EMBL" id="GBN80422.1"/>
    </source>
</evidence>
<dbReference type="AlphaFoldDB" id="A0A4Y2RX40"/>
<evidence type="ECO:0000313" key="2">
    <source>
        <dbReference type="Proteomes" id="UP000499080"/>
    </source>
</evidence>
<name>A0A4Y2RX40_ARAVE</name>
<proteinExistence type="predicted"/>
<accession>A0A4Y2RX40</accession>